<dbReference type="AlphaFoldDB" id="A0A0F7SL42"/>
<evidence type="ECO:0000256" key="5">
    <source>
        <dbReference type="RuleBase" id="RU003651"/>
    </source>
</evidence>
<dbReference type="InterPro" id="IPR001270">
    <property type="entry name" value="ClpA/B"/>
</dbReference>
<keyword evidence="3 5" id="KW-0067">ATP-binding</keyword>
<dbReference type="InterPro" id="IPR003960">
    <property type="entry name" value="ATPase_AAA_CS"/>
</dbReference>
<feature type="compositionally biased region" description="Polar residues" evidence="6">
    <location>
        <begin position="40"/>
        <end position="65"/>
    </location>
</feature>
<evidence type="ECO:0000259" key="7">
    <source>
        <dbReference type="SMART" id="SM00382"/>
    </source>
</evidence>
<dbReference type="GO" id="GO:0005634">
    <property type="term" value="C:nucleus"/>
    <property type="evidence" value="ECO:0007669"/>
    <property type="project" value="TreeGrafter"/>
</dbReference>
<evidence type="ECO:0000256" key="2">
    <source>
        <dbReference type="ARBA" id="ARBA00022741"/>
    </source>
</evidence>
<dbReference type="GO" id="GO:0005694">
    <property type="term" value="C:chromosome"/>
    <property type="evidence" value="ECO:0007669"/>
    <property type="project" value="TreeGrafter"/>
</dbReference>
<dbReference type="SUPFAM" id="SSF52540">
    <property type="entry name" value="P-loop containing nucleoside triphosphate hydrolases"/>
    <property type="match status" value="1"/>
</dbReference>
<evidence type="ECO:0000256" key="1">
    <source>
        <dbReference type="ARBA" id="ARBA00007271"/>
    </source>
</evidence>
<feature type="compositionally biased region" description="Acidic residues" evidence="6">
    <location>
        <begin position="96"/>
        <end position="111"/>
    </location>
</feature>
<evidence type="ECO:0000256" key="4">
    <source>
        <dbReference type="ARBA" id="ARBA00023254"/>
    </source>
</evidence>
<proteinExistence type="inferred from homology"/>
<dbReference type="GO" id="GO:0051598">
    <property type="term" value="P:meiotic recombination checkpoint signaling"/>
    <property type="evidence" value="ECO:0007669"/>
    <property type="project" value="TreeGrafter"/>
</dbReference>
<dbReference type="PANTHER" id="PTHR45991:SF1">
    <property type="entry name" value="PACHYTENE CHECKPOINT PROTEIN 2 HOMOLOG"/>
    <property type="match status" value="1"/>
</dbReference>
<dbReference type="GO" id="GO:0005524">
    <property type="term" value="F:ATP binding"/>
    <property type="evidence" value="ECO:0007669"/>
    <property type="project" value="UniProtKB-KW"/>
</dbReference>
<comment type="similarity">
    <text evidence="1">Belongs to the AAA ATPase family. PCH2 subfamily.</text>
</comment>
<dbReference type="FunFam" id="3.40.50.300:FF:001494">
    <property type="entry name" value="Pachytene checkpoint component Pch2"/>
    <property type="match status" value="1"/>
</dbReference>
<dbReference type="InterPro" id="IPR027417">
    <property type="entry name" value="P-loop_NTPase"/>
</dbReference>
<dbReference type="EMBL" id="LN483249">
    <property type="protein sequence ID" value="CDZ97672.1"/>
    <property type="molecule type" value="Genomic_DNA"/>
</dbReference>
<sequence>MDVEYSASESNGLSSFATQLQQSLPLTIDDGDENTYPAGPSQSIKLVNHSRQFSSAGMTNGNTNGMVEVDEDEDEGENEEVERSVVWDNELSSEGSDYDSDDDDDDDDNGDGEAVLSTLHIEVRLNPYSTLRHDHLRHIVETYIRENFSKIAVDGVEVDGWRQVRILEEHCESIKATECGLDIPFPPLSSLQLQTHLYQPSGSNSLQEFSANLDSDDEDGDDKAGIMAASVRELPSGELDGIWDTLIYGEDIKNKLLNYIYTTLLFSDANVDFNVVTWNRVVLLHGPPGTGKTSLCRALAQKLAIRLSSRYSHGKLVEINSHSLFSKWFSESGKLIQKLFSTVTEMVEDESGFVVVLIDEVESLTNARSSSSGSEPSDAMRGVNALLTQLDKLKHRKNVLVLTTSNISHAIDSAFVDRADIKQYIGLPPQQAVYWILCGCLNELMKSRIIQEVDLLDWKTAELLSNAGVLGNQKDRARRLSLRLFKLAGRCEGMSGRTLRRLPVLAHARHLASSVLPSEEGAGGNGGRATKLSVWIKAMEKVVREENLAIKTVKLGGTTLL</sequence>
<organism evidence="8">
    <name type="scientific">Phaffia rhodozyma</name>
    <name type="common">Yeast</name>
    <name type="synonym">Xanthophyllomyces dendrorhous</name>
    <dbReference type="NCBI Taxonomy" id="264483"/>
    <lineage>
        <taxon>Eukaryota</taxon>
        <taxon>Fungi</taxon>
        <taxon>Dikarya</taxon>
        <taxon>Basidiomycota</taxon>
        <taxon>Agaricomycotina</taxon>
        <taxon>Tremellomycetes</taxon>
        <taxon>Cystofilobasidiales</taxon>
        <taxon>Mrakiaceae</taxon>
        <taxon>Phaffia</taxon>
    </lineage>
</organism>
<dbReference type="PRINTS" id="PR00300">
    <property type="entry name" value="CLPPROTEASEA"/>
</dbReference>
<dbReference type="InterPro" id="IPR044539">
    <property type="entry name" value="Pch2-like"/>
</dbReference>
<dbReference type="InterPro" id="IPR003593">
    <property type="entry name" value="AAA+_ATPase"/>
</dbReference>
<evidence type="ECO:0000313" key="8">
    <source>
        <dbReference type="EMBL" id="CDZ97672.1"/>
    </source>
</evidence>
<reference evidence="8" key="1">
    <citation type="submission" date="2014-08" db="EMBL/GenBank/DDBJ databases">
        <authorList>
            <person name="Sharma Rahul"/>
            <person name="Thines Marco"/>
        </authorList>
    </citation>
    <scope>NUCLEOTIDE SEQUENCE</scope>
</reference>
<protein>
    <submittedName>
        <fullName evidence="8">AAA-type ATPase</fullName>
    </submittedName>
</protein>
<feature type="domain" description="AAA+ ATPase" evidence="7">
    <location>
        <begin position="278"/>
        <end position="429"/>
    </location>
</feature>
<dbReference type="SMART" id="SM00382">
    <property type="entry name" value="AAA"/>
    <property type="match status" value="1"/>
</dbReference>
<keyword evidence="4" id="KW-0469">Meiosis</keyword>
<dbReference type="Pfam" id="PF23563">
    <property type="entry name" value="TRIP13_N"/>
    <property type="match status" value="1"/>
</dbReference>
<accession>A0A0F7SL42</accession>
<dbReference type="PROSITE" id="PS00674">
    <property type="entry name" value="AAA"/>
    <property type="match status" value="1"/>
</dbReference>
<name>A0A0F7SL42_PHARH</name>
<keyword evidence="2 5" id="KW-0547">Nucleotide-binding</keyword>
<dbReference type="Pfam" id="PF23242">
    <property type="entry name" value="AAA_lid_TRIP13_C"/>
    <property type="match status" value="1"/>
</dbReference>
<evidence type="ECO:0000256" key="6">
    <source>
        <dbReference type="SAM" id="MobiDB-lite"/>
    </source>
</evidence>
<dbReference type="Gene3D" id="3.40.50.300">
    <property type="entry name" value="P-loop containing nucleotide triphosphate hydrolases"/>
    <property type="match status" value="1"/>
</dbReference>
<dbReference type="Pfam" id="PF00004">
    <property type="entry name" value="AAA"/>
    <property type="match status" value="1"/>
</dbReference>
<dbReference type="GO" id="GO:0007131">
    <property type="term" value="P:reciprocal meiotic recombination"/>
    <property type="evidence" value="ECO:0007669"/>
    <property type="project" value="TreeGrafter"/>
</dbReference>
<feature type="compositionally biased region" description="Acidic residues" evidence="6">
    <location>
        <begin position="68"/>
        <end position="80"/>
    </location>
</feature>
<dbReference type="InterPro" id="IPR003959">
    <property type="entry name" value="ATPase_AAA_core"/>
</dbReference>
<dbReference type="GO" id="GO:0016887">
    <property type="term" value="F:ATP hydrolysis activity"/>
    <property type="evidence" value="ECO:0007669"/>
    <property type="project" value="InterPro"/>
</dbReference>
<dbReference type="InterPro" id="IPR058249">
    <property type="entry name" value="Pch2_C"/>
</dbReference>
<dbReference type="PANTHER" id="PTHR45991">
    <property type="entry name" value="PACHYTENE CHECKPOINT PROTEIN 2"/>
    <property type="match status" value="1"/>
</dbReference>
<feature type="region of interest" description="Disordered" evidence="6">
    <location>
        <begin position="24"/>
        <end position="113"/>
    </location>
</feature>
<evidence type="ECO:0000256" key="3">
    <source>
        <dbReference type="ARBA" id="ARBA00022840"/>
    </source>
</evidence>